<dbReference type="VEuPathDB" id="PlasmoDB:PGAL8A_00190100"/>
<feature type="compositionally biased region" description="Basic residues" evidence="2">
    <location>
        <begin position="179"/>
        <end position="195"/>
    </location>
</feature>
<evidence type="ECO:0000256" key="1">
    <source>
        <dbReference type="SAM" id="Coils"/>
    </source>
</evidence>
<accession>A0A1J1GQC5</accession>
<evidence type="ECO:0000256" key="2">
    <source>
        <dbReference type="SAM" id="MobiDB-lite"/>
    </source>
</evidence>
<dbReference type="EMBL" id="CVMV01000027">
    <property type="protein sequence ID" value="CRG94504.1"/>
    <property type="molecule type" value="Genomic_DNA"/>
</dbReference>
<keyword evidence="1" id="KW-0175">Coiled coil</keyword>
<keyword evidence="4" id="KW-1185">Reference proteome</keyword>
<dbReference type="AlphaFoldDB" id="A0A1J1GQC5"/>
<sequence>MKTFTLYMKISTLFLLIWMFQFFYNYDSSKSLLDQNTLNIKSCLNYERMLAEGSTSECEEQSDAEEFVEENSSDEEDSEVKDVLALSKDVKDRWSKLIDKMWEQYQNETSMMSKRWRGRKWHIDWHIISSKKINDLHTLILELGKPSEERRELIDKTFKELQEDFSKFLHDCKEEWKKQPKQKKKVKTRKRKLRKTNAPVKEGKIEGKKDFETLSKENISYKDKMEGKKDFETLSKENISYKDKMEGKKDFETLSKENISYKDKIEGKDFETLLKEKISYKDKIEGKKDFETLSKENISYKDKIEGKKDFETLSKENISYKDKIEGKKDFETLSKENINYEDKIEEKKEDHTKKCQVSLNPQEAKWIDDLKKTLENLQKKESKQLEEANDKYKGEDFISNATTIMKNNNDYWTNYLRVKINQLKDQYGLKGYDAK</sequence>
<reference evidence="3" key="1">
    <citation type="submission" date="2015-04" db="EMBL/GenBank/DDBJ databases">
        <authorList>
            <consortium name="Pathogen Informatics"/>
        </authorList>
    </citation>
    <scope>NUCLEOTIDE SEQUENCE [LARGE SCALE GENOMIC DNA]</scope>
    <source>
        <strain evidence="3">8A</strain>
    </source>
</reference>
<dbReference type="Pfam" id="PF09688">
    <property type="entry name" value="Wx5_PLAF3D7"/>
    <property type="match status" value="1"/>
</dbReference>
<name>A0A1J1GQC5_PLAGA</name>
<evidence type="ECO:0000313" key="3">
    <source>
        <dbReference type="EMBL" id="CRG94504.1"/>
    </source>
</evidence>
<comment type="caution">
    <text evidence="3">The sequence shown here is derived from an EMBL/GenBank/DDBJ whole genome shotgun (WGS) entry which is preliminary data.</text>
</comment>
<protein>
    <submittedName>
        <fullName evidence="3">Fam-g protein</fullName>
    </submittedName>
</protein>
<dbReference type="GeneID" id="39730426"/>
<organism evidence="3 4">
    <name type="scientific">Plasmodium gallinaceum</name>
    <dbReference type="NCBI Taxonomy" id="5849"/>
    <lineage>
        <taxon>Eukaryota</taxon>
        <taxon>Sar</taxon>
        <taxon>Alveolata</taxon>
        <taxon>Apicomplexa</taxon>
        <taxon>Aconoidasida</taxon>
        <taxon>Haemosporida</taxon>
        <taxon>Plasmodiidae</taxon>
        <taxon>Plasmodium</taxon>
        <taxon>Plasmodium (Haemamoeba)</taxon>
    </lineage>
</organism>
<dbReference type="Proteomes" id="UP000220797">
    <property type="component" value="Unassembled WGS sequence"/>
</dbReference>
<feature type="region of interest" description="Disordered" evidence="2">
    <location>
        <begin position="179"/>
        <end position="199"/>
    </location>
</feature>
<feature type="coiled-coil region" evidence="1">
    <location>
        <begin position="330"/>
        <end position="395"/>
    </location>
</feature>
<gene>
    <name evidence="3" type="ORF">PGAL8A_00190100</name>
</gene>
<dbReference type="RefSeq" id="XP_028527321.1">
    <property type="nucleotide sequence ID" value="XM_028670583.1"/>
</dbReference>
<proteinExistence type="predicted"/>
<evidence type="ECO:0000313" key="4">
    <source>
        <dbReference type="Proteomes" id="UP000220797"/>
    </source>
</evidence>
<dbReference type="InterPro" id="IPR006496">
    <property type="entry name" value="CHP01606_Plasmodium_spp"/>
</dbReference>